<keyword evidence="3" id="KW-1185">Reference proteome</keyword>
<reference evidence="2 3" key="1">
    <citation type="submission" date="2017-09" db="EMBL/GenBank/DDBJ databases">
        <title>WGS assembly of Aquilegia coerulea Goldsmith.</title>
        <authorList>
            <person name="Hodges S."/>
            <person name="Kramer E."/>
            <person name="Nordborg M."/>
            <person name="Tomkins J."/>
            <person name="Borevitz J."/>
            <person name="Derieg N."/>
            <person name="Yan J."/>
            <person name="Mihaltcheva S."/>
            <person name="Hayes R.D."/>
            <person name="Rokhsar D."/>
        </authorList>
    </citation>
    <scope>NUCLEOTIDE SEQUENCE [LARGE SCALE GENOMIC DNA]</scope>
    <source>
        <strain evidence="3">cv. Goldsmith</strain>
    </source>
</reference>
<evidence type="ECO:0000256" key="1">
    <source>
        <dbReference type="SAM" id="MobiDB-lite"/>
    </source>
</evidence>
<evidence type="ECO:0000313" key="2">
    <source>
        <dbReference type="EMBL" id="PIA43638.1"/>
    </source>
</evidence>
<evidence type="ECO:0000313" key="3">
    <source>
        <dbReference type="Proteomes" id="UP000230069"/>
    </source>
</evidence>
<organism evidence="2 3">
    <name type="scientific">Aquilegia coerulea</name>
    <name type="common">Rocky mountain columbine</name>
    <dbReference type="NCBI Taxonomy" id="218851"/>
    <lineage>
        <taxon>Eukaryota</taxon>
        <taxon>Viridiplantae</taxon>
        <taxon>Streptophyta</taxon>
        <taxon>Embryophyta</taxon>
        <taxon>Tracheophyta</taxon>
        <taxon>Spermatophyta</taxon>
        <taxon>Magnoliopsida</taxon>
        <taxon>Ranunculales</taxon>
        <taxon>Ranunculaceae</taxon>
        <taxon>Thalictroideae</taxon>
        <taxon>Aquilegia</taxon>
    </lineage>
</organism>
<protein>
    <submittedName>
        <fullName evidence="2">Uncharacterized protein</fullName>
    </submittedName>
</protein>
<gene>
    <name evidence="2" type="ORF">AQUCO_01900203v1</name>
</gene>
<dbReference type="InParanoid" id="A0A2G5DJC9"/>
<accession>A0A2G5DJC9</accession>
<feature type="region of interest" description="Disordered" evidence="1">
    <location>
        <begin position="1"/>
        <end position="22"/>
    </location>
</feature>
<proteinExistence type="predicted"/>
<name>A0A2G5DJC9_AQUCA</name>
<dbReference type="AlphaFoldDB" id="A0A2G5DJC9"/>
<dbReference type="Proteomes" id="UP000230069">
    <property type="component" value="Unassembled WGS sequence"/>
</dbReference>
<dbReference type="EMBL" id="KZ305036">
    <property type="protein sequence ID" value="PIA43638.1"/>
    <property type="molecule type" value="Genomic_DNA"/>
</dbReference>
<sequence>MSGAWVAPSGFSNDRKKNKKTKHTAMTLKHKVVQPLLFARLSGCLCRLLSACTCCCIHAQPYCYVLTDNGCSNKTHRL</sequence>